<accession>A0AA37Q9M7</accession>
<evidence type="ECO:0000256" key="1">
    <source>
        <dbReference type="SAM" id="Phobius"/>
    </source>
</evidence>
<keyword evidence="3" id="KW-1185">Reference proteome</keyword>
<feature type="transmembrane region" description="Helical" evidence="1">
    <location>
        <begin position="127"/>
        <end position="150"/>
    </location>
</feature>
<name>A0AA37Q9M7_9BACT</name>
<evidence type="ECO:0000313" key="3">
    <source>
        <dbReference type="Proteomes" id="UP001161325"/>
    </source>
</evidence>
<keyword evidence="1" id="KW-1133">Transmembrane helix</keyword>
<evidence type="ECO:0000313" key="2">
    <source>
        <dbReference type="EMBL" id="GLC24876.1"/>
    </source>
</evidence>
<protein>
    <submittedName>
        <fullName evidence="2">Uncharacterized protein</fullName>
    </submittedName>
</protein>
<reference evidence="2" key="1">
    <citation type="submission" date="2022-08" db="EMBL/GenBank/DDBJ databases">
        <title>Draft genome sequencing of Roseisolibacter agri AW1220.</title>
        <authorList>
            <person name="Tobiishi Y."/>
            <person name="Tonouchi A."/>
        </authorList>
    </citation>
    <scope>NUCLEOTIDE SEQUENCE</scope>
    <source>
        <strain evidence="2">AW1220</strain>
    </source>
</reference>
<keyword evidence="1" id="KW-0472">Membrane</keyword>
<sequence length="234" mass="23358">MHSIMSDQHASRASLAVRGGALALLWLAGSVALSFPASLLATEAATRVGLGVSPTIFRVVTLMCAAAGGALWGRMVARVTGARATRVAAHAGLGFGLSTVTAVMALTGIETALLAHAQAGGAVPMHLAFAALFPAATGLVVLATVLAAGLGARVARGRALRVAGRCALAATAVFLTLVVAMDAAGWRVGAPDAEARFTMVVVTIAGLLLATAVAGALALPLLRRAGPERQLQQG</sequence>
<gene>
    <name evidence="2" type="ORF">rosag_13890</name>
</gene>
<feature type="transmembrane region" description="Helical" evidence="1">
    <location>
        <begin position="87"/>
        <end position="107"/>
    </location>
</feature>
<feature type="transmembrane region" description="Helical" evidence="1">
    <location>
        <begin position="197"/>
        <end position="222"/>
    </location>
</feature>
<dbReference type="Proteomes" id="UP001161325">
    <property type="component" value="Unassembled WGS sequence"/>
</dbReference>
<keyword evidence="1" id="KW-0812">Transmembrane</keyword>
<proteinExistence type="predicted"/>
<feature type="transmembrane region" description="Helical" evidence="1">
    <location>
        <begin position="162"/>
        <end position="185"/>
    </location>
</feature>
<feature type="transmembrane region" description="Helical" evidence="1">
    <location>
        <begin position="57"/>
        <end position="75"/>
    </location>
</feature>
<organism evidence="2 3">
    <name type="scientific">Roseisolibacter agri</name>
    <dbReference type="NCBI Taxonomy" id="2014610"/>
    <lineage>
        <taxon>Bacteria</taxon>
        <taxon>Pseudomonadati</taxon>
        <taxon>Gemmatimonadota</taxon>
        <taxon>Gemmatimonadia</taxon>
        <taxon>Gemmatimonadales</taxon>
        <taxon>Gemmatimonadaceae</taxon>
        <taxon>Roseisolibacter</taxon>
    </lineage>
</organism>
<comment type="caution">
    <text evidence="2">The sequence shown here is derived from an EMBL/GenBank/DDBJ whole genome shotgun (WGS) entry which is preliminary data.</text>
</comment>
<dbReference type="EMBL" id="BRXS01000002">
    <property type="protein sequence ID" value="GLC24876.1"/>
    <property type="molecule type" value="Genomic_DNA"/>
</dbReference>
<dbReference type="AlphaFoldDB" id="A0AA37Q9M7"/>